<dbReference type="EMBL" id="GL882884">
    <property type="protein sequence ID" value="EGF80372.1"/>
    <property type="molecule type" value="Genomic_DNA"/>
</dbReference>
<feature type="transmembrane region" description="Helical" evidence="8">
    <location>
        <begin position="346"/>
        <end position="363"/>
    </location>
</feature>
<evidence type="ECO:0000256" key="4">
    <source>
        <dbReference type="ARBA" id="ARBA00022989"/>
    </source>
</evidence>
<evidence type="ECO:0000256" key="7">
    <source>
        <dbReference type="SAM" id="MobiDB-lite"/>
    </source>
</evidence>
<feature type="transmembrane region" description="Helical" evidence="8">
    <location>
        <begin position="240"/>
        <end position="260"/>
    </location>
</feature>
<dbReference type="GeneID" id="18243195"/>
<evidence type="ECO:0000313" key="10">
    <source>
        <dbReference type="Proteomes" id="UP000007241"/>
    </source>
</evidence>
<feature type="region of interest" description="Disordered" evidence="7">
    <location>
        <begin position="1"/>
        <end position="46"/>
    </location>
</feature>
<dbReference type="OMA" id="EHECNDE"/>
<dbReference type="FunCoup" id="F4P3N8">
    <property type="interactions" value="6"/>
</dbReference>
<dbReference type="GO" id="GO:0006882">
    <property type="term" value="P:intracellular zinc ion homeostasis"/>
    <property type="evidence" value="ECO:0000318"/>
    <property type="project" value="GO_Central"/>
</dbReference>
<feature type="transmembrane region" description="Helical" evidence="8">
    <location>
        <begin position="272"/>
        <end position="292"/>
    </location>
</feature>
<reference evidence="9 10" key="1">
    <citation type="submission" date="2009-12" db="EMBL/GenBank/DDBJ databases">
        <title>The draft genome of Batrachochytrium dendrobatidis.</title>
        <authorList>
            <consortium name="US DOE Joint Genome Institute (JGI-PGF)"/>
            <person name="Kuo A."/>
            <person name="Salamov A."/>
            <person name="Schmutz J."/>
            <person name="Lucas S."/>
            <person name="Pitluck S."/>
            <person name="Rosenblum E."/>
            <person name="Stajich J."/>
            <person name="Eisen M."/>
            <person name="Grigoriev I.V."/>
        </authorList>
    </citation>
    <scope>NUCLEOTIDE SEQUENCE [LARGE SCALE GENOMIC DNA]</scope>
    <source>
        <strain evidence="10">JAM81 / FGSC 10211</strain>
    </source>
</reference>
<evidence type="ECO:0000256" key="3">
    <source>
        <dbReference type="ARBA" id="ARBA00022692"/>
    </source>
</evidence>
<comment type="similarity">
    <text evidence="2">Belongs to the ADIPOR family.</text>
</comment>
<evidence type="ECO:0000313" key="9">
    <source>
        <dbReference type="EMBL" id="EGF80372.1"/>
    </source>
</evidence>
<dbReference type="InterPro" id="IPR004254">
    <property type="entry name" value="AdipoR/HlyIII-related"/>
</dbReference>
<dbReference type="RefSeq" id="XP_006679264.1">
    <property type="nucleotide sequence ID" value="XM_006679201.1"/>
</dbReference>
<dbReference type="Pfam" id="PF03006">
    <property type="entry name" value="HlyIII"/>
    <property type="match status" value="1"/>
</dbReference>
<dbReference type="GO" id="GO:0038023">
    <property type="term" value="F:signaling receptor activity"/>
    <property type="evidence" value="ECO:0000318"/>
    <property type="project" value="GO_Central"/>
</dbReference>
<feature type="compositionally biased region" description="Low complexity" evidence="7">
    <location>
        <begin position="22"/>
        <end position="39"/>
    </location>
</feature>
<dbReference type="Proteomes" id="UP000007241">
    <property type="component" value="Unassembled WGS sequence"/>
</dbReference>
<gene>
    <name evidence="9" type="ORF">BATDEDRAFT_88534</name>
</gene>
<evidence type="ECO:0000256" key="2">
    <source>
        <dbReference type="ARBA" id="ARBA00007018"/>
    </source>
</evidence>
<dbReference type="InParanoid" id="F4P3N8"/>
<organism evidence="9 10">
    <name type="scientific">Batrachochytrium dendrobatidis (strain JAM81 / FGSC 10211)</name>
    <name type="common">Frog chytrid fungus</name>
    <dbReference type="NCBI Taxonomy" id="684364"/>
    <lineage>
        <taxon>Eukaryota</taxon>
        <taxon>Fungi</taxon>
        <taxon>Fungi incertae sedis</taxon>
        <taxon>Chytridiomycota</taxon>
        <taxon>Chytridiomycota incertae sedis</taxon>
        <taxon>Chytridiomycetes</taxon>
        <taxon>Rhizophydiales</taxon>
        <taxon>Rhizophydiales incertae sedis</taxon>
        <taxon>Batrachochytrium</taxon>
    </lineage>
</organism>
<keyword evidence="3 8" id="KW-0812">Transmembrane</keyword>
<protein>
    <recommendedName>
        <fullName evidence="11">Hemolysin III family channel protein</fullName>
    </recommendedName>
</protein>
<dbReference type="GO" id="GO:0046872">
    <property type="term" value="F:metal ion binding"/>
    <property type="evidence" value="ECO:0007669"/>
    <property type="project" value="UniProtKB-KW"/>
</dbReference>
<dbReference type="AlphaFoldDB" id="F4P3N8"/>
<dbReference type="OrthoDB" id="5585746at2759"/>
<keyword evidence="4 8" id="KW-1133">Transmembrane helix</keyword>
<feature type="transmembrane region" description="Helical" evidence="8">
    <location>
        <begin position="174"/>
        <end position="198"/>
    </location>
</feature>
<feature type="transmembrane region" description="Helical" evidence="8">
    <location>
        <begin position="204"/>
        <end position="233"/>
    </location>
</feature>
<name>F4P3N8_BATDJ</name>
<evidence type="ECO:0000256" key="6">
    <source>
        <dbReference type="PIRSR" id="PIRSR604254-1"/>
    </source>
</evidence>
<comment type="subcellular location">
    <subcellularLocation>
        <location evidence="1">Membrane</location>
        <topology evidence="1">Multi-pass membrane protein</topology>
    </subcellularLocation>
</comment>
<feature type="transmembrane region" description="Helical" evidence="8">
    <location>
        <begin position="142"/>
        <end position="162"/>
    </location>
</feature>
<accession>F4P3N8</accession>
<keyword evidence="10" id="KW-1185">Reference proteome</keyword>
<dbReference type="PANTHER" id="PTHR20855:SF52">
    <property type="entry name" value="ADIPONECTIN RECEPTOR PROTEIN"/>
    <property type="match status" value="1"/>
</dbReference>
<keyword evidence="6" id="KW-0479">Metal-binding</keyword>
<feature type="transmembrane region" description="Helical" evidence="8">
    <location>
        <begin position="304"/>
        <end position="326"/>
    </location>
</feature>
<dbReference type="GO" id="GO:0016020">
    <property type="term" value="C:membrane"/>
    <property type="evidence" value="ECO:0007669"/>
    <property type="project" value="UniProtKB-SubCell"/>
</dbReference>
<feature type="binding site" evidence="6">
    <location>
        <position position="344"/>
    </location>
    <ligand>
        <name>Zn(2+)</name>
        <dbReference type="ChEBI" id="CHEBI:29105"/>
    </ligand>
</feature>
<evidence type="ECO:0008006" key="11">
    <source>
        <dbReference type="Google" id="ProtNLM"/>
    </source>
</evidence>
<evidence type="ECO:0000256" key="5">
    <source>
        <dbReference type="ARBA" id="ARBA00023136"/>
    </source>
</evidence>
<sequence length="378" mass="42739">MHTDYRPVAYKRPRSGNPTNESFSTSSSATTSLTSESSSIRVRKSTMAHSLTERAVSLDSTTTLTHSMSGLFKDDAEKRHQEHETAQMLPWWSSNRLVYYKFDECPEYLKDNDCILTKYRAHQTYKEAWISTLHLHNETGNIWTHLAPFFIAMTGMILHLIYYDLHPNATYADYIAISVYLGCAAYTFITSSLFHMHLGVSPTVFIFFGCLDYSGISASIFGGSATTAYYFLYCDPNARIGWISALVVVNLVGIIGPIFKFWSGASFRAGRAIVYLSSGACSCAPIMYYLAIHGVKNLPSIHTSFAIPGILLMLFLYTFGVIIYVFRIPERFAPGFFDLAFHSHMNWHIFVMAACWMLYAALLDMMKWRLAPNHTCEA</sequence>
<evidence type="ECO:0000256" key="8">
    <source>
        <dbReference type="SAM" id="Phobius"/>
    </source>
</evidence>
<feature type="binding site" evidence="6">
    <location>
        <position position="348"/>
    </location>
    <ligand>
        <name>Zn(2+)</name>
        <dbReference type="ChEBI" id="CHEBI:29105"/>
    </ligand>
</feature>
<dbReference type="STRING" id="684364.F4P3N8"/>
<feature type="binding site" evidence="6">
    <location>
        <position position="195"/>
    </location>
    <ligand>
        <name>Zn(2+)</name>
        <dbReference type="ChEBI" id="CHEBI:29105"/>
    </ligand>
</feature>
<evidence type="ECO:0000256" key="1">
    <source>
        <dbReference type="ARBA" id="ARBA00004141"/>
    </source>
</evidence>
<proteinExistence type="inferred from homology"/>
<keyword evidence="6" id="KW-0862">Zinc</keyword>
<keyword evidence="5 8" id="KW-0472">Membrane</keyword>
<dbReference type="PANTHER" id="PTHR20855">
    <property type="entry name" value="ADIPOR/PROGESTIN RECEPTOR-RELATED"/>
    <property type="match status" value="1"/>
</dbReference>
<dbReference type="HOGENOM" id="CLU_023075_2_0_1"/>